<feature type="compositionally biased region" description="Pro residues" evidence="1">
    <location>
        <begin position="1"/>
        <end position="12"/>
    </location>
</feature>
<gene>
    <name evidence="3" type="ORF">JR316_000207</name>
</gene>
<comment type="caution">
    <text evidence="3">The sequence shown here is derived from an EMBL/GenBank/DDBJ whole genome shotgun (WGS) entry which is preliminary data.</text>
</comment>
<sequence length="554" mass="63900">MSTLPIPLPEGTPSPQLHQGRPRNVTDRAPVEVLAHIFQFYIEPLDSEATIFNHPCVQPKDVLPLGAVCQRWRMIAWDWPRLWNSLTFRLHSTTTEEMVQLAIEWLGRSGRLSLSIFLREDFEYFETKTSELLIPLADTVSQVLHRCHYLRLSDLMPSVLSHISVVHPIDSPTVLKTLIVECDENLYNITPLLNFGTAAPLVLTIAYIKLDRIVMDWNNLTELVAYCLYLDEILQVLALAPKIVKLHIFMEFHSQDNHNRPVESRSLHCANLRDLYLDTFDPYRRPGSGEIVSTFLRTTTLPSLTTFRVQHSPPFPTLVFLDFVCRSGCTITKLSLNEECISVDDLVMLAKGLPAVTSFSFHLCPDDSHIQLSPLHDLLRVFCLDDQFHDHDDVLFPNLKHISVGSIKPVPWELLPGLKWKYSYWQDGTRSVQRGRPNLESIFAIHDFEDSLYVGSRLEYAEKYHPPENSDSVPEQLIQDWETFYKLWQLTEDVCLTVGIWPDAMASDYAADLFALSYRVLPKFVGEPPEYIRKSWEAKKWPISWTIPKDQQRY</sequence>
<proteinExistence type="predicted"/>
<reference evidence="3" key="1">
    <citation type="submission" date="2021-02" db="EMBL/GenBank/DDBJ databases">
        <title>Psilocybe cubensis genome.</title>
        <authorList>
            <person name="Mckernan K.J."/>
            <person name="Crawford S."/>
            <person name="Trippe A."/>
            <person name="Kane L.T."/>
            <person name="Mclaughlin S."/>
        </authorList>
    </citation>
    <scope>NUCLEOTIDE SEQUENCE [LARGE SCALE GENOMIC DNA]</scope>
    <source>
        <strain evidence="3">MGC-MH-2018</strain>
    </source>
</reference>
<evidence type="ECO:0000256" key="1">
    <source>
        <dbReference type="SAM" id="MobiDB-lite"/>
    </source>
</evidence>
<dbReference type="SUPFAM" id="SSF81383">
    <property type="entry name" value="F-box domain"/>
    <property type="match status" value="1"/>
</dbReference>
<dbReference type="InterPro" id="IPR001810">
    <property type="entry name" value="F-box_dom"/>
</dbReference>
<dbReference type="AlphaFoldDB" id="A0A8H7Y9G6"/>
<evidence type="ECO:0000313" key="3">
    <source>
        <dbReference type="EMBL" id="KAG5173550.1"/>
    </source>
</evidence>
<organism evidence="3">
    <name type="scientific">Psilocybe cubensis</name>
    <name type="common">Psychedelic mushroom</name>
    <name type="synonym">Stropharia cubensis</name>
    <dbReference type="NCBI Taxonomy" id="181762"/>
    <lineage>
        <taxon>Eukaryota</taxon>
        <taxon>Fungi</taxon>
        <taxon>Dikarya</taxon>
        <taxon>Basidiomycota</taxon>
        <taxon>Agaricomycotina</taxon>
        <taxon>Agaricomycetes</taxon>
        <taxon>Agaricomycetidae</taxon>
        <taxon>Agaricales</taxon>
        <taxon>Agaricineae</taxon>
        <taxon>Strophariaceae</taxon>
        <taxon>Psilocybe</taxon>
    </lineage>
</organism>
<name>A0A8H7Y9G6_PSICU</name>
<dbReference type="Pfam" id="PF12937">
    <property type="entry name" value="F-box-like"/>
    <property type="match status" value="1"/>
</dbReference>
<feature type="domain" description="F-box" evidence="2">
    <location>
        <begin position="30"/>
        <end position="89"/>
    </location>
</feature>
<protein>
    <recommendedName>
        <fullName evidence="2">F-box domain-containing protein</fullName>
    </recommendedName>
</protein>
<accession>A0A8H7Y9G6</accession>
<dbReference type="OrthoDB" id="2269034at2759"/>
<evidence type="ECO:0000259" key="2">
    <source>
        <dbReference type="Pfam" id="PF12937"/>
    </source>
</evidence>
<dbReference type="InterPro" id="IPR036047">
    <property type="entry name" value="F-box-like_dom_sf"/>
</dbReference>
<feature type="region of interest" description="Disordered" evidence="1">
    <location>
        <begin position="1"/>
        <end position="23"/>
    </location>
</feature>
<dbReference type="Gene3D" id="1.20.1280.50">
    <property type="match status" value="1"/>
</dbReference>
<dbReference type="EMBL" id="JAFIQS010000001">
    <property type="protein sequence ID" value="KAG5173550.1"/>
    <property type="molecule type" value="Genomic_DNA"/>
</dbReference>